<keyword evidence="2" id="KW-1185">Reference proteome</keyword>
<sequence length="132" mass="15213">MQIREQGRKIQFIRSEYQSDLKRSTSKVVASCSRFATSLLPEEADKLTPAEREQVTAYFEKKRQDSADWRRNYSVQSLQEALQQTIAHLQAEQPLEPSYANQLWQSMAQLQKTLKKMGYPKPGKTAKNSESS</sequence>
<dbReference type="AlphaFoldDB" id="A0A4S5BN08"/>
<name>A0A4S5BN08_9BURK</name>
<accession>A0A4S5BN08</accession>
<gene>
    <name evidence="1" type="ORF">E8K88_12215</name>
</gene>
<dbReference type="OrthoDB" id="8908103at2"/>
<comment type="caution">
    <text evidence="1">The sequence shown here is derived from an EMBL/GenBank/DDBJ whole genome shotgun (WGS) entry which is preliminary data.</text>
</comment>
<dbReference type="Proteomes" id="UP000306236">
    <property type="component" value="Unassembled WGS sequence"/>
</dbReference>
<reference evidence="1 2" key="1">
    <citation type="submission" date="2019-04" db="EMBL/GenBank/DDBJ databases">
        <title>Lampropedia sp YIM MLB12 draf genome.</title>
        <authorList>
            <person name="Wang Y.-X."/>
        </authorList>
    </citation>
    <scope>NUCLEOTIDE SEQUENCE [LARGE SCALE GENOMIC DNA]</scope>
    <source>
        <strain evidence="1 2">YIM MLB12</strain>
    </source>
</reference>
<dbReference type="RefSeq" id="WP_136406950.1">
    <property type="nucleotide sequence ID" value="NZ_SSWX01000015.1"/>
</dbReference>
<proteinExistence type="predicted"/>
<evidence type="ECO:0000313" key="2">
    <source>
        <dbReference type="Proteomes" id="UP000306236"/>
    </source>
</evidence>
<evidence type="ECO:0000313" key="1">
    <source>
        <dbReference type="EMBL" id="THJ32453.1"/>
    </source>
</evidence>
<protein>
    <submittedName>
        <fullName evidence="1">Uncharacterized protein</fullName>
    </submittedName>
</protein>
<organism evidence="1 2">
    <name type="scientific">Lampropedia aestuarii</name>
    <dbReference type="NCBI Taxonomy" id="2562762"/>
    <lineage>
        <taxon>Bacteria</taxon>
        <taxon>Pseudomonadati</taxon>
        <taxon>Pseudomonadota</taxon>
        <taxon>Betaproteobacteria</taxon>
        <taxon>Burkholderiales</taxon>
        <taxon>Comamonadaceae</taxon>
        <taxon>Lampropedia</taxon>
    </lineage>
</organism>
<dbReference type="EMBL" id="SSWX01000015">
    <property type="protein sequence ID" value="THJ32453.1"/>
    <property type="molecule type" value="Genomic_DNA"/>
</dbReference>